<dbReference type="RefSeq" id="WP_130598052.1">
    <property type="nucleotide sequence ID" value="NZ_CP036200.1"/>
</dbReference>
<dbReference type="AlphaFoldDB" id="A0A411PES5"/>
<dbReference type="OrthoDB" id="4759734at2"/>
<comment type="similarity">
    <text evidence="2">Belongs to the fatty acid desaturase type 1 family. AlkB subfamily.</text>
</comment>
<sequence>MAIWHYLKFMTIHLMGLYAVVVITLGQEYIVYGYLLWTIFYIGGDGILGDDTSTPEYKYPKLLTWQLWLALPLLCLITFVFCWHFAPTDIANYGYIVEQLTGYNANAAKSATPWYANLVLCVFVGFVIGVIGTVTGHELIHRLNDKISLTIGRWLLAFSFDANFSIEHVFGHHRHVSTDIDPASAPRGRNVYQHIWRSTIDGNISAWRIEQHRLAKRKQALFSVHNQALRGYAMSVLLVVIVSMLTSWQGLAFFVITALWAKATLEIVNYMEHYGLVRERGTRVQAYHSWNTNKLVSSWSLFNLTRHSHHHAKAQVKYQDLKPYQDAPMMISGYLFTVTIAMIPPLWHKLMIPKLKAWDCEFASEAEKALADKANQQTGMAGYMAMHAS</sequence>
<dbReference type="GO" id="GO:0046872">
    <property type="term" value="F:metal ion binding"/>
    <property type="evidence" value="ECO:0007669"/>
    <property type="project" value="UniProtKB-KW"/>
</dbReference>
<dbReference type="Proteomes" id="UP000291106">
    <property type="component" value="Chromosome"/>
</dbReference>
<dbReference type="PANTHER" id="PTHR38674">
    <property type="entry name" value="ALKANE 1-MONOOXYGENASE 1"/>
    <property type="match status" value="1"/>
</dbReference>
<keyword evidence="11 12" id="KW-0472">Membrane</keyword>
<protein>
    <submittedName>
        <fullName evidence="14">Alkane 1-monooxygenase</fullName>
    </submittedName>
</protein>
<evidence type="ECO:0000256" key="5">
    <source>
        <dbReference type="ARBA" id="ARBA00022692"/>
    </source>
</evidence>
<evidence type="ECO:0000256" key="7">
    <source>
        <dbReference type="ARBA" id="ARBA00022989"/>
    </source>
</evidence>
<gene>
    <name evidence="14" type="ORF">EXU30_04690</name>
</gene>
<dbReference type="InterPro" id="IPR005804">
    <property type="entry name" value="FA_desaturase_dom"/>
</dbReference>
<keyword evidence="7 12" id="KW-1133">Transmembrane helix</keyword>
<evidence type="ECO:0000256" key="1">
    <source>
        <dbReference type="ARBA" id="ARBA00004429"/>
    </source>
</evidence>
<keyword evidence="9" id="KW-0408">Iron</keyword>
<evidence type="ECO:0000256" key="8">
    <source>
        <dbReference type="ARBA" id="ARBA00023002"/>
    </source>
</evidence>
<feature type="domain" description="Fatty acid desaturase" evidence="13">
    <location>
        <begin position="114"/>
        <end position="325"/>
    </location>
</feature>
<dbReference type="CDD" id="cd03512">
    <property type="entry name" value="Alkane-hydroxylase"/>
    <property type="match status" value="1"/>
</dbReference>
<evidence type="ECO:0000313" key="14">
    <source>
        <dbReference type="EMBL" id="QBF82079.1"/>
    </source>
</evidence>
<accession>A0A411PES5</accession>
<dbReference type="PANTHER" id="PTHR38674:SF1">
    <property type="entry name" value="ALKANE 1-MONOOXYGENASE 1"/>
    <property type="match status" value="1"/>
</dbReference>
<dbReference type="Pfam" id="PF00487">
    <property type="entry name" value="FA_desaturase"/>
    <property type="match status" value="1"/>
</dbReference>
<evidence type="ECO:0000256" key="6">
    <source>
        <dbReference type="ARBA" id="ARBA00022723"/>
    </source>
</evidence>
<evidence type="ECO:0000256" key="2">
    <source>
        <dbReference type="ARBA" id="ARBA00010823"/>
    </source>
</evidence>
<evidence type="ECO:0000256" key="12">
    <source>
        <dbReference type="SAM" id="Phobius"/>
    </source>
</evidence>
<keyword evidence="8" id="KW-0560">Oxidoreductase</keyword>
<dbReference type="InterPro" id="IPR033885">
    <property type="entry name" value="AlkB/XylM"/>
</dbReference>
<reference evidence="14 15" key="1">
    <citation type="submission" date="2019-02" db="EMBL/GenBank/DDBJ databases">
        <title>Shewanella sp. D4-2 isolated from Dokdo Island.</title>
        <authorList>
            <person name="Baek K."/>
        </authorList>
    </citation>
    <scope>NUCLEOTIDE SEQUENCE [LARGE SCALE GENOMIC DNA]</scope>
    <source>
        <strain evidence="14 15">D4-2</strain>
    </source>
</reference>
<organism evidence="14 15">
    <name type="scientific">Shewanella maritima</name>
    <dbReference type="NCBI Taxonomy" id="2520507"/>
    <lineage>
        <taxon>Bacteria</taxon>
        <taxon>Pseudomonadati</taxon>
        <taxon>Pseudomonadota</taxon>
        <taxon>Gammaproteobacteria</taxon>
        <taxon>Alteromonadales</taxon>
        <taxon>Shewanellaceae</taxon>
        <taxon>Shewanella</taxon>
    </lineage>
</organism>
<dbReference type="GO" id="GO:0005886">
    <property type="term" value="C:plasma membrane"/>
    <property type="evidence" value="ECO:0007669"/>
    <property type="project" value="UniProtKB-SubCell"/>
</dbReference>
<evidence type="ECO:0000256" key="10">
    <source>
        <dbReference type="ARBA" id="ARBA00023033"/>
    </source>
</evidence>
<feature type="transmembrane region" description="Helical" evidence="12">
    <location>
        <begin position="62"/>
        <end position="86"/>
    </location>
</feature>
<evidence type="ECO:0000259" key="13">
    <source>
        <dbReference type="Pfam" id="PF00487"/>
    </source>
</evidence>
<proteinExistence type="inferred from homology"/>
<evidence type="ECO:0000256" key="3">
    <source>
        <dbReference type="ARBA" id="ARBA00022475"/>
    </source>
</evidence>
<keyword evidence="5 12" id="KW-0812">Transmembrane</keyword>
<evidence type="ECO:0000256" key="11">
    <source>
        <dbReference type="ARBA" id="ARBA00023136"/>
    </source>
</evidence>
<evidence type="ECO:0000313" key="15">
    <source>
        <dbReference type="Proteomes" id="UP000291106"/>
    </source>
</evidence>
<keyword evidence="15" id="KW-1185">Reference proteome</keyword>
<feature type="transmembrane region" description="Helical" evidence="12">
    <location>
        <begin position="327"/>
        <end position="347"/>
    </location>
</feature>
<keyword evidence="6" id="KW-0479">Metal-binding</keyword>
<dbReference type="EMBL" id="CP036200">
    <property type="protein sequence ID" value="QBF82079.1"/>
    <property type="molecule type" value="Genomic_DNA"/>
</dbReference>
<comment type="subcellular location">
    <subcellularLocation>
        <location evidence="1">Cell inner membrane</location>
        <topology evidence="1">Multi-pass membrane protein</topology>
    </subcellularLocation>
</comment>
<feature type="transmembrane region" description="Helical" evidence="12">
    <location>
        <begin position="31"/>
        <end position="50"/>
    </location>
</feature>
<evidence type="ECO:0000256" key="9">
    <source>
        <dbReference type="ARBA" id="ARBA00023004"/>
    </source>
</evidence>
<dbReference type="GO" id="GO:0006629">
    <property type="term" value="P:lipid metabolic process"/>
    <property type="evidence" value="ECO:0007669"/>
    <property type="project" value="InterPro"/>
</dbReference>
<dbReference type="KEGG" id="smai:EXU30_04690"/>
<dbReference type="GO" id="GO:0004497">
    <property type="term" value="F:monooxygenase activity"/>
    <property type="evidence" value="ECO:0007669"/>
    <property type="project" value="UniProtKB-KW"/>
</dbReference>
<keyword evidence="3" id="KW-1003">Cell membrane</keyword>
<keyword evidence="4" id="KW-0997">Cell inner membrane</keyword>
<feature type="transmembrane region" description="Helical" evidence="12">
    <location>
        <begin position="236"/>
        <end position="261"/>
    </location>
</feature>
<name>A0A411PES5_9GAMM</name>
<keyword evidence="10 14" id="KW-0503">Monooxygenase</keyword>
<feature type="transmembrane region" description="Helical" evidence="12">
    <location>
        <begin position="114"/>
        <end position="136"/>
    </location>
</feature>
<evidence type="ECO:0000256" key="4">
    <source>
        <dbReference type="ARBA" id="ARBA00022519"/>
    </source>
</evidence>